<dbReference type="GO" id="GO:0004825">
    <property type="term" value="F:methionine-tRNA ligase activity"/>
    <property type="evidence" value="ECO:0007669"/>
    <property type="project" value="UniProtKB-EC"/>
</dbReference>
<evidence type="ECO:0000256" key="5">
    <source>
        <dbReference type="ARBA" id="ARBA00018753"/>
    </source>
</evidence>
<keyword evidence="9" id="KW-0547">Nucleotide-binding</keyword>
<reference evidence="19" key="1">
    <citation type="submission" date="2017-09" db="EMBL/GenBank/DDBJ databases">
        <title>Depth-based differentiation of microbial function through sediment-hosted aquifers and enrichment of novel symbionts in the deep terrestrial subsurface.</title>
        <authorList>
            <person name="Probst A.J."/>
            <person name="Ladd B."/>
            <person name="Jarett J.K."/>
            <person name="Geller-Mcgrath D.E."/>
            <person name="Sieber C.M.K."/>
            <person name="Emerson J.B."/>
            <person name="Anantharaman K."/>
            <person name="Thomas B.C."/>
            <person name="Malmstrom R."/>
            <person name="Stieglmeier M."/>
            <person name="Klingl A."/>
            <person name="Woyke T."/>
            <person name="Ryan C.M."/>
            <person name="Banfield J.F."/>
        </authorList>
    </citation>
    <scope>NUCLEOTIDE SEQUENCE [LARGE SCALE GENOMIC DNA]</scope>
</reference>
<dbReference type="PANTHER" id="PTHR11586">
    <property type="entry name" value="TRNA-AMINOACYLATION COFACTOR ARC1 FAMILY MEMBER"/>
    <property type="match status" value="1"/>
</dbReference>
<dbReference type="GO" id="GO:0005737">
    <property type="term" value="C:cytoplasm"/>
    <property type="evidence" value="ECO:0007669"/>
    <property type="project" value="UniProtKB-SubCell"/>
</dbReference>
<dbReference type="NCBIfam" id="TIGR00399">
    <property type="entry name" value="metG_C_term"/>
    <property type="match status" value="1"/>
</dbReference>
<dbReference type="InterPro" id="IPR002547">
    <property type="entry name" value="tRNA-bd_dom"/>
</dbReference>
<evidence type="ECO:0000256" key="2">
    <source>
        <dbReference type="ARBA" id="ARBA00004496"/>
    </source>
</evidence>
<protein>
    <recommendedName>
        <fullName evidence="5">Methionine--tRNA ligase</fullName>
        <ecNumber evidence="4">6.1.1.10</ecNumber>
    </recommendedName>
    <alternativeName>
        <fullName evidence="14">Methionyl-tRNA synthetase</fullName>
    </alternativeName>
</protein>
<keyword evidence="6" id="KW-0963">Cytoplasm</keyword>
<dbReference type="GO" id="GO:0006431">
    <property type="term" value="P:methionyl-tRNA aminoacylation"/>
    <property type="evidence" value="ECO:0007669"/>
    <property type="project" value="InterPro"/>
</dbReference>
<evidence type="ECO:0000313" key="19">
    <source>
        <dbReference type="Proteomes" id="UP000230340"/>
    </source>
</evidence>
<dbReference type="InterPro" id="IPR012340">
    <property type="entry name" value="NA-bd_OB-fold"/>
</dbReference>
<dbReference type="PROSITE" id="PS50886">
    <property type="entry name" value="TRBD"/>
    <property type="match status" value="1"/>
</dbReference>
<proteinExistence type="predicted"/>
<keyword evidence="13" id="KW-0030">Aminoacyl-tRNA synthetase</keyword>
<comment type="subcellular location">
    <subcellularLocation>
        <location evidence="2">Cytoplasm</location>
    </subcellularLocation>
</comment>
<dbReference type="EMBL" id="PEYT01000028">
    <property type="protein sequence ID" value="PIS22843.1"/>
    <property type="molecule type" value="Genomic_DNA"/>
</dbReference>
<dbReference type="GO" id="GO:0005524">
    <property type="term" value="F:ATP binding"/>
    <property type="evidence" value="ECO:0007669"/>
    <property type="project" value="UniProtKB-KW"/>
</dbReference>
<evidence type="ECO:0000256" key="4">
    <source>
        <dbReference type="ARBA" id="ARBA00012838"/>
    </source>
</evidence>
<evidence type="ECO:0000256" key="13">
    <source>
        <dbReference type="ARBA" id="ARBA00023146"/>
    </source>
</evidence>
<comment type="caution">
    <text evidence="18">The sequence shown here is derived from an EMBL/GenBank/DDBJ whole genome shotgun (WGS) entry which is preliminary data.</text>
</comment>
<feature type="domain" description="TRNA-binding" evidence="17">
    <location>
        <begin position="8"/>
        <end position="108"/>
    </location>
</feature>
<dbReference type="Gene3D" id="2.40.50.140">
    <property type="entry name" value="Nucleic acid-binding proteins"/>
    <property type="match status" value="1"/>
</dbReference>
<evidence type="ECO:0000256" key="1">
    <source>
        <dbReference type="ARBA" id="ARBA00003314"/>
    </source>
</evidence>
<dbReference type="Pfam" id="PF01588">
    <property type="entry name" value="tRNA_bind"/>
    <property type="match status" value="1"/>
</dbReference>
<dbReference type="AlphaFoldDB" id="A0A2H0XD48"/>
<evidence type="ECO:0000256" key="6">
    <source>
        <dbReference type="ARBA" id="ARBA00022490"/>
    </source>
</evidence>
<dbReference type="FunFam" id="2.40.50.140:FF:000042">
    <property type="entry name" value="Methionine--tRNA ligase"/>
    <property type="match status" value="1"/>
</dbReference>
<keyword evidence="8 18" id="KW-0436">Ligase</keyword>
<accession>A0A2H0XD48</accession>
<dbReference type="InterPro" id="IPR004495">
    <property type="entry name" value="Met-tRNA-synth_bsu_C"/>
</dbReference>
<dbReference type="Proteomes" id="UP000230340">
    <property type="component" value="Unassembled WGS sequence"/>
</dbReference>
<comment type="catalytic activity">
    <reaction evidence="15">
        <text>tRNA(Met) + L-methionine + ATP = L-methionyl-tRNA(Met) + AMP + diphosphate</text>
        <dbReference type="Rhea" id="RHEA:13481"/>
        <dbReference type="Rhea" id="RHEA-COMP:9667"/>
        <dbReference type="Rhea" id="RHEA-COMP:9698"/>
        <dbReference type="ChEBI" id="CHEBI:30616"/>
        <dbReference type="ChEBI" id="CHEBI:33019"/>
        <dbReference type="ChEBI" id="CHEBI:57844"/>
        <dbReference type="ChEBI" id="CHEBI:78442"/>
        <dbReference type="ChEBI" id="CHEBI:78530"/>
        <dbReference type="ChEBI" id="CHEBI:456215"/>
        <dbReference type="EC" id="6.1.1.10"/>
    </reaction>
</comment>
<evidence type="ECO:0000256" key="9">
    <source>
        <dbReference type="ARBA" id="ARBA00022741"/>
    </source>
</evidence>
<organism evidence="18 19">
    <name type="scientific">candidate division WWE3 bacterium CG08_land_8_20_14_0_20_40_13</name>
    <dbReference type="NCBI Taxonomy" id="1975084"/>
    <lineage>
        <taxon>Bacteria</taxon>
        <taxon>Katanobacteria</taxon>
    </lineage>
</organism>
<keyword evidence="10" id="KW-0067">ATP-binding</keyword>
<sequence length="108" mass="11996">METIFFEEFNKLDIRIGEIISAEHIEGSKKLLKLTIDLGVERRTIVAGIAEYYKGENLVGKQIPVIVNLTPKMIKGVESQGMILAGDNYGTPVLLHPDKMITNGSIIR</sequence>
<evidence type="ECO:0000256" key="16">
    <source>
        <dbReference type="PROSITE-ProRule" id="PRU00209"/>
    </source>
</evidence>
<evidence type="ECO:0000256" key="7">
    <source>
        <dbReference type="ARBA" id="ARBA00022555"/>
    </source>
</evidence>
<evidence type="ECO:0000256" key="14">
    <source>
        <dbReference type="ARBA" id="ARBA00030904"/>
    </source>
</evidence>
<evidence type="ECO:0000256" key="12">
    <source>
        <dbReference type="ARBA" id="ARBA00022917"/>
    </source>
</evidence>
<dbReference type="PANTHER" id="PTHR11586:SF37">
    <property type="entry name" value="TRNA-BINDING DOMAIN-CONTAINING PROTEIN"/>
    <property type="match status" value="1"/>
</dbReference>
<keyword evidence="12" id="KW-0648">Protein biosynthesis</keyword>
<comment type="subunit">
    <text evidence="3">Homodimer.</text>
</comment>
<evidence type="ECO:0000259" key="17">
    <source>
        <dbReference type="PROSITE" id="PS50886"/>
    </source>
</evidence>
<evidence type="ECO:0000256" key="8">
    <source>
        <dbReference type="ARBA" id="ARBA00022598"/>
    </source>
</evidence>
<dbReference type="EC" id="6.1.1.10" evidence="4"/>
<evidence type="ECO:0000256" key="15">
    <source>
        <dbReference type="ARBA" id="ARBA00047364"/>
    </source>
</evidence>
<dbReference type="InterPro" id="IPR051270">
    <property type="entry name" value="Tyrosine-tRNA_ligase_regulator"/>
</dbReference>
<dbReference type="CDD" id="cd02800">
    <property type="entry name" value="tRNA_bind_EcMetRS_like"/>
    <property type="match status" value="1"/>
</dbReference>
<keyword evidence="11 16" id="KW-0694">RNA-binding</keyword>
<keyword evidence="7 16" id="KW-0820">tRNA-binding</keyword>
<evidence type="ECO:0000256" key="3">
    <source>
        <dbReference type="ARBA" id="ARBA00011738"/>
    </source>
</evidence>
<evidence type="ECO:0000313" key="18">
    <source>
        <dbReference type="EMBL" id="PIS22843.1"/>
    </source>
</evidence>
<name>A0A2H0XD48_UNCKA</name>
<dbReference type="SUPFAM" id="SSF50249">
    <property type="entry name" value="Nucleic acid-binding proteins"/>
    <property type="match status" value="1"/>
</dbReference>
<evidence type="ECO:0000256" key="10">
    <source>
        <dbReference type="ARBA" id="ARBA00022840"/>
    </source>
</evidence>
<comment type="function">
    <text evidence="1">Is required not only for elongation of protein synthesis but also for the initiation of all mRNA translation through initiator tRNA(fMet) aminoacylation.</text>
</comment>
<evidence type="ECO:0000256" key="11">
    <source>
        <dbReference type="ARBA" id="ARBA00022884"/>
    </source>
</evidence>
<gene>
    <name evidence="18" type="primary">metG</name>
    <name evidence="18" type="ORF">COT49_03285</name>
</gene>
<dbReference type="GO" id="GO:0000049">
    <property type="term" value="F:tRNA binding"/>
    <property type="evidence" value="ECO:0007669"/>
    <property type="project" value="UniProtKB-UniRule"/>
</dbReference>